<dbReference type="GO" id="GO:0008738">
    <property type="term" value="F:L-fuculose-phosphate aldolase activity"/>
    <property type="evidence" value="ECO:0007669"/>
    <property type="project" value="UniProtKB-EC"/>
</dbReference>
<dbReference type="GO" id="GO:0019323">
    <property type="term" value="P:pentose catabolic process"/>
    <property type="evidence" value="ECO:0007669"/>
    <property type="project" value="TreeGrafter"/>
</dbReference>
<feature type="domain" description="Class II aldolase/adducin N-terminal" evidence="3">
    <location>
        <begin position="11"/>
        <end position="197"/>
    </location>
</feature>
<dbReference type="EMBL" id="CP000493">
    <property type="protein sequence ID" value="ABM80644.1"/>
    <property type="molecule type" value="Genomic_DNA"/>
</dbReference>
<dbReference type="KEGG" id="hbu:Hbut_0791"/>
<gene>
    <name evidence="4" type="ordered locus">Hbut_0791</name>
</gene>
<dbReference type="GO" id="GO:0046872">
    <property type="term" value="F:metal ion binding"/>
    <property type="evidence" value="ECO:0007669"/>
    <property type="project" value="UniProtKB-KW"/>
</dbReference>
<keyword evidence="5" id="KW-1185">Reference proteome</keyword>
<evidence type="ECO:0000256" key="2">
    <source>
        <dbReference type="ARBA" id="ARBA00023239"/>
    </source>
</evidence>
<dbReference type="InterPro" id="IPR036409">
    <property type="entry name" value="Aldolase_II/adducin_N_sf"/>
</dbReference>
<dbReference type="AlphaFoldDB" id="A2BKY3"/>
<name>A2BKY3_HYPBU</name>
<accession>A2BKY3</accession>
<dbReference type="SMART" id="SM01007">
    <property type="entry name" value="Aldolase_II"/>
    <property type="match status" value="1"/>
</dbReference>
<keyword evidence="2 4" id="KW-0456">Lyase</keyword>
<dbReference type="InterPro" id="IPR001303">
    <property type="entry name" value="Aldolase_II/adducin_N"/>
</dbReference>
<dbReference type="GeneID" id="4781534"/>
<dbReference type="SUPFAM" id="SSF53639">
    <property type="entry name" value="AraD/HMP-PK domain-like"/>
    <property type="match status" value="1"/>
</dbReference>
<sequence length="209" mass="22429">MDRPIGLEVRRALVEAMRILHDRGLVNLLGGNASVRVTLPDGTTFIYITPSGAVKPLLSPEDIAVIGLDGTVYEGKPSIEYRMHLAVYRSRSNVRAVVHAHNTRAVLAAALGVELDPNLLGVEAKYYLGGCVGRVGAYEPGSEQLAEAVASALKDCNVAILEKHGAVAVGVSDDPRQAIYEAVDRLEVLEELAEASLMAEVLRRVRIGH</sequence>
<dbReference type="HOGENOM" id="CLU_006033_3_4_2"/>
<reference evidence="4 5" key="1">
    <citation type="journal article" date="2007" name="Archaea">
        <title>The genome of Hyperthermus butylicus: a sulfur-reducing, peptide fermenting, neutrophilic Crenarchaeote growing up to 108 degrees C.</title>
        <authorList>
            <person name="Brugger K."/>
            <person name="Chen L."/>
            <person name="Stark M."/>
            <person name="Zibat A."/>
            <person name="Redder P."/>
            <person name="Ruepp A."/>
            <person name="Awayez M."/>
            <person name="She Q."/>
            <person name="Garrett R.A."/>
            <person name="Klenk H.P."/>
        </authorList>
    </citation>
    <scope>NUCLEOTIDE SEQUENCE [LARGE SCALE GENOMIC DNA]</scope>
    <source>
        <strain evidence="5">DSM 5456 / JCM 9403 / PLM1-5</strain>
    </source>
</reference>
<evidence type="ECO:0000256" key="1">
    <source>
        <dbReference type="ARBA" id="ARBA00022723"/>
    </source>
</evidence>
<dbReference type="InterPro" id="IPR050197">
    <property type="entry name" value="Aldolase_class_II_sugar_metab"/>
</dbReference>
<keyword evidence="1" id="KW-0479">Metal-binding</keyword>
<dbReference type="STRING" id="415426.Hbut_0791"/>
<dbReference type="EC" id="4.1.2.17" evidence="4"/>
<proteinExistence type="predicted"/>
<dbReference type="RefSeq" id="WP_011821962.1">
    <property type="nucleotide sequence ID" value="NC_008818.1"/>
</dbReference>
<evidence type="ECO:0000313" key="5">
    <source>
        <dbReference type="Proteomes" id="UP000002593"/>
    </source>
</evidence>
<dbReference type="GO" id="GO:0005829">
    <property type="term" value="C:cytosol"/>
    <property type="evidence" value="ECO:0007669"/>
    <property type="project" value="TreeGrafter"/>
</dbReference>
<dbReference type="EnsemblBacteria" id="ABM80644">
    <property type="protein sequence ID" value="ABM80644"/>
    <property type="gene ID" value="Hbut_0791"/>
</dbReference>
<dbReference type="PANTHER" id="PTHR22789:SF0">
    <property type="entry name" value="3-OXO-TETRONATE 4-PHOSPHATE DECARBOXYLASE-RELATED"/>
    <property type="match status" value="1"/>
</dbReference>
<dbReference type="Proteomes" id="UP000002593">
    <property type="component" value="Chromosome"/>
</dbReference>
<protein>
    <submittedName>
        <fullName evidence="4">L-fuculose phosphate aldolase</fullName>
        <ecNumber evidence="4">4.1.2.17</ecNumber>
    </submittedName>
</protein>
<evidence type="ECO:0000313" key="4">
    <source>
        <dbReference type="EMBL" id="ABM80644.1"/>
    </source>
</evidence>
<evidence type="ECO:0000259" key="3">
    <source>
        <dbReference type="SMART" id="SM01007"/>
    </source>
</evidence>
<organism evidence="4 5">
    <name type="scientific">Hyperthermus butylicus (strain DSM 5456 / JCM 9403 / PLM1-5)</name>
    <dbReference type="NCBI Taxonomy" id="415426"/>
    <lineage>
        <taxon>Archaea</taxon>
        <taxon>Thermoproteota</taxon>
        <taxon>Thermoprotei</taxon>
        <taxon>Desulfurococcales</taxon>
        <taxon>Pyrodictiaceae</taxon>
        <taxon>Hyperthermus</taxon>
    </lineage>
</organism>
<dbReference type="eggNOG" id="arCOG04226">
    <property type="taxonomic scope" value="Archaea"/>
</dbReference>
<dbReference type="PANTHER" id="PTHR22789">
    <property type="entry name" value="FUCULOSE PHOSPHATE ALDOLASE"/>
    <property type="match status" value="1"/>
</dbReference>
<dbReference type="UniPathway" id="UPA00071"/>
<dbReference type="Pfam" id="PF00596">
    <property type="entry name" value="Aldolase_II"/>
    <property type="match status" value="1"/>
</dbReference>
<dbReference type="Gene3D" id="3.40.225.10">
    <property type="entry name" value="Class II aldolase/adducin N-terminal domain"/>
    <property type="match status" value="1"/>
</dbReference>